<evidence type="ECO:0000313" key="2">
    <source>
        <dbReference type="EMBL" id="KRL96017.1"/>
    </source>
</evidence>
<gene>
    <name evidence="2" type="ORF">FC21_GL000716</name>
</gene>
<dbReference type="Proteomes" id="UP000051084">
    <property type="component" value="Unassembled WGS sequence"/>
</dbReference>
<dbReference type="SUPFAM" id="SSF51004">
    <property type="entry name" value="C-terminal (heme d1) domain of cytochrome cd1-nitrite reductase"/>
    <property type="match status" value="1"/>
</dbReference>
<dbReference type="AlphaFoldDB" id="A0A0R1US63"/>
<name>A0A0R1US63_9LACO</name>
<dbReference type="Gene3D" id="2.130.10.10">
    <property type="entry name" value="YVTN repeat-like/Quinoprotein amine dehydrogenase"/>
    <property type="match status" value="1"/>
</dbReference>
<comment type="similarity">
    <text evidence="1">Belongs to the cycloisomerase 2 family.</text>
</comment>
<organism evidence="2 3">
    <name type="scientific">Limosilactobacillus equigenerosi DSM 18793 = JCM 14505</name>
    <dbReference type="NCBI Taxonomy" id="1423742"/>
    <lineage>
        <taxon>Bacteria</taxon>
        <taxon>Bacillati</taxon>
        <taxon>Bacillota</taxon>
        <taxon>Bacilli</taxon>
        <taxon>Lactobacillales</taxon>
        <taxon>Lactobacillaceae</taxon>
        <taxon>Limosilactobacillus</taxon>
    </lineage>
</organism>
<dbReference type="PATRIC" id="fig|1423742.4.peg.745"/>
<protein>
    <submittedName>
        <fullName evidence="2">6-phosphogluconolactonase</fullName>
    </submittedName>
</protein>
<dbReference type="InterPro" id="IPR015943">
    <property type="entry name" value="WD40/YVTN_repeat-like_dom_sf"/>
</dbReference>
<dbReference type="OrthoDB" id="9790815at2"/>
<dbReference type="Pfam" id="PF10282">
    <property type="entry name" value="Lactonase"/>
    <property type="match status" value="1"/>
</dbReference>
<comment type="caution">
    <text evidence="2">The sequence shown here is derived from an EMBL/GenBank/DDBJ whole genome shotgun (WGS) entry which is preliminary data.</text>
</comment>
<dbReference type="PANTHER" id="PTHR30344">
    <property type="entry name" value="6-PHOSPHOGLUCONOLACTONASE-RELATED"/>
    <property type="match status" value="1"/>
</dbReference>
<proteinExistence type="inferred from homology"/>
<dbReference type="STRING" id="417373.GCA_001570685_01048"/>
<evidence type="ECO:0000313" key="3">
    <source>
        <dbReference type="Proteomes" id="UP000051084"/>
    </source>
</evidence>
<dbReference type="EMBL" id="AZGC01000014">
    <property type="protein sequence ID" value="KRL96017.1"/>
    <property type="molecule type" value="Genomic_DNA"/>
</dbReference>
<dbReference type="PANTHER" id="PTHR30344:SF1">
    <property type="entry name" value="6-PHOSPHOGLUCONOLACTONASE"/>
    <property type="match status" value="1"/>
</dbReference>
<accession>A0A0R1US63</accession>
<dbReference type="GO" id="GO:0005829">
    <property type="term" value="C:cytosol"/>
    <property type="evidence" value="ECO:0007669"/>
    <property type="project" value="TreeGrafter"/>
</dbReference>
<evidence type="ECO:0000256" key="1">
    <source>
        <dbReference type="ARBA" id="ARBA00005564"/>
    </source>
</evidence>
<dbReference type="GO" id="GO:0017057">
    <property type="term" value="F:6-phosphogluconolactonase activity"/>
    <property type="evidence" value="ECO:0007669"/>
    <property type="project" value="TreeGrafter"/>
</dbReference>
<dbReference type="InterPro" id="IPR019405">
    <property type="entry name" value="Lactonase_7-beta_prop"/>
</dbReference>
<sequence>MSEKFLIGTYTKKASQGIYGVTLNHETKQLSPVWVVAQSQKPAYLQTNGTTIFSVKQDGEQGGVATYTIDGDQATLVDTNLSVVAPPAYVAVDEQRHLLYSANYHAGTVTVYQINADLTLTQTDEVKHDGVTGPKPEQDKPHAHYADLTPDGRLVVCDLGLDLTVVYDVSADGKLTFVSNYHHEAGFGTRHLTFSPDGKVAYVLGELGSQLDVLNYDQATGTFTHQQSISTIPADWTAHNGAAAIHITKDGKFIYTTNRGENTIAVFAVQADHSVKHIQSISTEGDFPRDFDLSQDEAFLVASNQESDNLTLYTRDAVTGLLTMVQKDVACPEPVCVKQW</sequence>
<dbReference type="InterPro" id="IPR011048">
    <property type="entry name" value="Haem_d1_sf"/>
</dbReference>
<keyword evidence="3" id="KW-1185">Reference proteome</keyword>
<reference evidence="2 3" key="1">
    <citation type="journal article" date="2015" name="Genome Announc.">
        <title>Expanding the biotechnology potential of lactobacilli through comparative genomics of 213 strains and associated genera.</title>
        <authorList>
            <person name="Sun Z."/>
            <person name="Harris H.M."/>
            <person name="McCann A."/>
            <person name="Guo C."/>
            <person name="Argimon S."/>
            <person name="Zhang W."/>
            <person name="Yang X."/>
            <person name="Jeffery I.B."/>
            <person name="Cooney J.C."/>
            <person name="Kagawa T.F."/>
            <person name="Liu W."/>
            <person name="Song Y."/>
            <person name="Salvetti E."/>
            <person name="Wrobel A."/>
            <person name="Rasinkangas P."/>
            <person name="Parkhill J."/>
            <person name="Rea M.C."/>
            <person name="O'Sullivan O."/>
            <person name="Ritari J."/>
            <person name="Douillard F.P."/>
            <person name="Paul Ross R."/>
            <person name="Yang R."/>
            <person name="Briner A.E."/>
            <person name="Felis G.E."/>
            <person name="de Vos W.M."/>
            <person name="Barrangou R."/>
            <person name="Klaenhammer T.R."/>
            <person name="Caufield P.W."/>
            <person name="Cui Y."/>
            <person name="Zhang H."/>
            <person name="O'Toole P.W."/>
        </authorList>
    </citation>
    <scope>NUCLEOTIDE SEQUENCE [LARGE SCALE GENOMIC DNA]</scope>
    <source>
        <strain evidence="2 3">DSM 18793</strain>
    </source>
</reference>
<dbReference type="InterPro" id="IPR050282">
    <property type="entry name" value="Cycloisomerase_2"/>
</dbReference>
<dbReference type="RefSeq" id="WP_056995379.1">
    <property type="nucleotide sequence ID" value="NZ_AZGC01000014.1"/>
</dbReference>